<dbReference type="InterPro" id="IPR047871">
    <property type="entry name" value="K_chnl_Slo-like"/>
</dbReference>
<protein>
    <recommendedName>
        <fullName evidence="12">Ion transport domain-containing protein</fullName>
    </recommendedName>
</protein>
<evidence type="ECO:0000256" key="2">
    <source>
        <dbReference type="ARBA" id="ARBA00022448"/>
    </source>
</evidence>
<keyword evidence="6" id="KW-0630">Potassium</keyword>
<organism evidence="13 14">
    <name type="scientific">Dibothriocephalus latus</name>
    <name type="common">Fish tapeworm</name>
    <name type="synonym">Diphyllobothrium latum</name>
    <dbReference type="NCBI Taxonomy" id="60516"/>
    <lineage>
        <taxon>Eukaryota</taxon>
        <taxon>Metazoa</taxon>
        <taxon>Spiralia</taxon>
        <taxon>Lophotrochozoa</taxon>
        <taxon>Platyhelminthes</taxon>
        <taxon>Cestoda</taxon>
        <taxon>Eucestoda</taxon>
        <taxon>Diphyllobothriidea</taxon>
        <taxon>Diphyllobothriidae</taxon>
        <taxon>Dibothriocephalus</taxon>
    </lineage>
</organism>
<name>A0A3P7LST0_DIBLA</name>
<dbReference type="Proteomes" id="UP000281553">
    <property type="component" value="Unassembled WGS sequence"/>
</dbReference>
<evidence type="ECO:0000256" key="5">
    <source>
        <dbReference type="ARBA" id="ARBA00022826"/>
    </source>
</evidence>
<feature type="transmembrane region" description="Helical" evidence="11">
    <location>
        <begin position="31"/>
        <end position="56"/>
    </location>
</feature>
<keyword evidence="9 11" id="KW-0472">Membrane</keyword>
<dbReference type="AlphaFoldDB" id="A0A3P7LST0"/>
<gene>
    <name evidence="13" type="ORF">DILT_LOCUS13566</name>
</gene>
<keyword evidence="3" id="KW-0633">Potassium transport</keyword>
<evidence type="ECO:0000256" key="9">
    <source>
        <dbReference type="ARBA" id="ARBA00023136"/>
    </source>
</evidence>
<dbReference type="PANTHER" id="PTHR10027:SF33">
    <property type="entry name" value="CALCIUM-ACTIVATED POTASSIUM CHANNEL SUBUNIT ALPHA-1-RELATED"/>
    <property type="match status" value="1"/>
</dbReference>
<accession>A0A3P7LST0</accession>
<evidence type="ECO:0000313" key="13">
    <source>
        <dbReference type="EMBL" id="VDN20145.1"/>
    </source>
</evidence>
<evidence type="ECO:0000256" key="10">
    <source>
        <dbReference type="ARBA" id="ARBA00023303"/>
    </source>
</evidence>
<feature type="transmembrane region" description="Helical" evidence="11">
    <location>
        <begin position="137"/>
        <end position="154"/>
    </location>
</feature>
<keyword evidence="2" id="KW-0813">Transport</keyword>
<keyword evidence="5" id="KW-0631">Potassium channel</keyword>
<dbReference type="GO" id="GO:0060072">
    <property type="term" value="F:large conductance calcium-activated potassium channel activity"/>
    <property type="evidence" value="ECO:0007669"/>
    <property type="project" value="TreeGrafter"/>
</dbReference>
<evidence type="ECO:0000256" key="8">
    <source>
        <dbReference type="ARBA" id="ARBA00023065"/>
    </source>
</evidence>
<dbReference type="EMBL" id="UYRU01070728">
    <property type="protein sequence ID" value="VDN20145.1"/>
    <property type="molecule type" value="Genomic_DNA"/>
</dbReference>
<dbReference type="GO" id="GO:0016020">
    <property type="term" value="C:membrane"/>
    <property type="evidence" value="ECO:0007669"/>
    <property type="project" value="UniProtKB-SubCell"/>
</dbReference>
<feature type="non-terminal residue" evidence="13">
    <location>
        <position position="262"/>
    </location>
</feature>
<reference evidence="13 14" key="1">
    <citation type="submission" date="2018-11" db="EMBL/GenBank/DDBJ databases">
        <authorList>
            <consortium name="Pathogen Informatics"/>
        </authorList>
    </citation>
    <scope>NUCLEOTIDE SEQUENCE [LARGE SCALE GENOMIC DNA]</scope>
</reference>
<dbReference type="InterPro" id="IPR005821">
    <property type="entry name" value="Ion_trans_dom"/>
</dbReference>
<feature type="domain" description="Ion transport" evidence="12">
    <location>
        <begin position="130"/>
        <end position="239"/>
    </location>
</feature>
<dbReference type="Pfam" id="PF00520">
    <property type="entry name" value="Ion_trans"/>
    <property type="match status" value="1"/>
</dbReference>
<keyword evidence="4 11" id="KW-0812">Transmembrane</keyword>
<evidence type="ECO:0000256" key="7">
    <source>
        <dbReference type="ARBA" id="ARBA00022989"/>
    </source>
</evidence>
<evidence type="ECO:0000256" key="4">
    <source>
        <dbReference type="ARBA" id="ARBA00022692"/>
    </source>
</evidence>
<evidence type="ECO:0000256" key="1">
    <source>
        <dbReference type="ARBA" id="ARBA00004141"/>
    </source>
</evidence>
<keyword evidence="14" id="KW-1185">Reference proteome</keyword>
<keyword evidence="8" id="KW-0406">Ion transport</keyword>
<keyword evidence="7 11" id="KW-1133">Transmembrane helix</keyword>
<evidence type="ECO:0000313" key="14">
    <source>
        <dbReference type="Proteomes" id="UP000281553"/>
    </source>
</evidence>
<feature type="transmembrane region" description="Helical" evidence="11">
    <location>
        <begin position="160"/>
        <end position="182"/>
    </location>
</feature>
<evidence type="ECO:0000259" key="12">
    <source>
        <dbReference type="Pfam" id="PF00520"/>
    </source>
</evidence>
<sequence>MSCDGGIYNLTSNISSPQNSTLGYCLKHRYWPIYVASILGTFFGGLFLILIYHGIVKLLICCSNRKAEHDAYSSSSSSFPDATPIPNGDFAVFSRDDHGNAGHKPVALQCTQTEATMWPSEVEMCGEKGLTLRTIDFAFNIFFLLHFLVRFAAAENKLSFWVDWFSILDYCTVPPTIIAFALQRSWMGLRFARIFRLFNLAEVLHNLNLIKSSYGLRLCQLSSLFIAIWLSSAGMFYLLENTGDPFGEDPYGNAVTLTYTDC</sequence>
<proteinExistence type="predicted"/>
<dbReference type="Gene3D" id="1.10.287.70">
    <property type="match status" value="1"/>
</dbReference>
<dbReference type="OrthoDB" id="10035564at2759"/>
<dbReference type="SUPFAM" id="SSF81324">
    <property type="entry name" value="Voltage-gated potassium channels"/>
    <property type="match status" value="1"/>
</dbReference>
<feature type="transmembrane region" description="Helical" evidence="11">
    <location>
        <begin position="218"/>
        <end position="239"/>
    </location>
</feature>
<evidence type="ECO:0000256" key="3">
    <source>
        <dbReference type="ARBA" id="ARBA00022538"/>
    </source>
</evidence>
<evidence type="ECO:0000256" key="11">
    <source>
        <dbReference type="SAM" id="Phobius"/>
    </source>
</evidence>
<comment type="subcellular location">
    <subcellularLocation>
        <location evidence="1">Membrane</location>
        <topology evidence="1">Multi-pass membrane protein</topology>
    </subcellularLocation>
</comment>
<keyword evidence="10" id="KW-0407">Ion channel</keyword>
<dbReference type="PANTHER" id="PTHR10027">
    <property type="entry name" value="CALCIUM-ACTIVATED POTASSIUM CHANNEL ALPHA CHAIN"/>
    <property type="match status" value="1"/>
</dbReference>
<evidence type="ECO:0000256" key="6">
    <source>
        <dbReference type="ARBA" id="ARBA00022958"/>
    </source>
</evidence>